<keyword evidence="3" id="KW-1185">Reference proteome</keyword>
<organism evidence="2 3">
    <name type="scientific">Psychrobacter aestuarii</name>
    <dbReference type="NCBI Taxonomy" id="556327"/>
    <lineage>
        <taxon>Bacteria</taxon>
        <taxon>Pseudomonadati</taxon>
        <taxon>Pseudomonadota</taxon>
        <taxon>Gammaproteobacteria</taxon>
        <taxon>Moraxellales</taxon>
        <taxon>Moraxellaceae</taxon>
        <taxon>Psychrobacter</taxon>
    </lineage>
</organism>
<evidence type="ECO:0008006" key="4">
    <source>
        <dbReference type="Google" id="ProtNLM"/>
    </source>
</evidence>
<sequence>MKSSQSLCRVLLATVTSVMVISGAHAADALKMELTANKMVKTKEGKVSYLPVRTAPAGSVIQYKATYTNTTNQNINDLAVTLPIPANMTFTGDAYPTSAQASTDGKNYADMPLMRKVNGKLVKVPLSEYKALRWNIKWLPANKSADVSLNTVVD</sequence>
<evidence type="ECO:0000313" key="2">
    <source>
        <dbReference type="EMBL" id="GAA0320387.1"/>
    </source>
</evidence>
<feature type="signal peptide" evidence="1">
    <location>
        <begin position="1"/>
        <end position="26"/>
    </location>
</feature>
<evidence type="ECO:0000313" key="3">
    <source>
        <dbReference type="Proteomes" id="UP001501787"/>
    </source>
</evidence>
<protein>
    <recommendedName>
        <fullName evidence="4">DUF11 domain-containing protein</fullName>
    </recommendedName>
</protein>
<evidence type="ECO:0000256" key="1">
    <source>
        <dbReference type="SAM" id="SignalP"/>
    </source>
</evidence>
<accession>A0ABP3FLG1</accession>
<reference evidence="3" key="1">
    <citation type="journal article" date="2019" name="Int. J. Syst. Evol. Microbiol.">
        <title>The Global Catalogue of Microorganisms (GCM) 10K type strain sequencing project: providing services to taxonomists for standard genome sequencing and annotation.</title>
        <authorList>
            <consortium name="The Broad Institute Genomics Platform"/>
            <consortium name="The Broad Institute Genome Sequencing Center for Infectious Disease"/>
            <person name="Wu L."/>
            <person name="Ma J."/>
        </authorList>
    </citation>
    <scope>NUCLEOTIDE SEQUENCE [LARGE SCALE GENOMIC DNA]</scope>
    <source>
        <strain evidence="3">JCM 16343</strain>
    </source>
</reference>
<gene>
    <name evidence="2" type="ORF">GCM10009129_17610</name>
</gene>
<feature type="chain" id="PRO_5045669834" description="DUF11 domain-containing protein" evidence="1">
    <location>
        <begin position="27"/>
        <end position="154"/>
    </location>
</feature>
<proteinExistence type="predicted"/>
<dbReference type="RefSeq" id="WP_201505253.1">
    <property type="nucleotide sequence ID" value="NZ_BAAAFR010000005.1"/>
</dbReference>
<dbReference type="EMBL" id="BAAAFR010000005">
    <property type="protein sequence ID" value="GAA0320387.1"/>
    <property type="molecule type" value="Genomic_DNA"/>
</dbReference>
<name>A0ABP3FLG1_9GAMM</name>
<comment type="caution">
    <text evidence="2">The sequence shown here is derived from an EMBL/GenBank/DDBJ whole genome shotgun (WGS) entry which is preliminary data.</text>
</comment>
<dbReference type="Proteomes" id="UP001501787">
    <property type="component" value="Unassembled WGS sequence"/>
</dbReference>
<keyword evidence="1" id="KW-0732">Signal</keyword>